<organism evidence="7 8">
    <name type="scientific">Sugiyamaella lignohabitans</name>
    <dbReference type="NCBI Taxonomy" id="796027"/>
    <lineage>
        <taxon>Eukaryota</taxon>
        <taxon>Fungi</taxon>
        <taxon>Dikarya</taxon>
        <taxon>Ascomycota</taxon>
        <taxon>Saccharomycotina</taxon>
        <taxon>Dipodascomycetes</taxon>
        <taxon>Dipodascales</taxon>
        <taxon>Trichomonascaceae</taxon>
        <taxon>Sugiyamaella</taxon>
    </lineage>
</organism>
<dbReference type="GeneID" id="30037081"/>
<keyword evidence="8" id="KW-1185">Reference proteome</keyword>
<evidence type="ECO:0000259" key="6">
    <source>
        <dbReference type="PROSITE" id="PS50305"/>
    </source>
</evidence>
<proteinExistence type="inferred from homology"/>
<feature type="binding site" evidence="4">
    <location>
        <position position="77"/>
    </location>
    <ligand>
        <name>Zn(2+)</name>
        <dbReference type="ChEBI" id="CHEBI:29105"/>
    </ligand>
</feature>
<evidence type="ECO:0000256" key="1">
    <source>
        <dbReference type="ARBA" id="ARBA00006924"/>
    </source>
</evidence>
<feature type="binding site" evidence="4">
    <location>
        <position position="105"/>
    </location>
    <ligand>
        <name>Zn(2+)</name>
        <dbReference type="ChEBI" id="CHEBI:29105"/>
    </ligand>
</feature>
<evidence type="ECO:0000256" key="2">
    <source>
        <dbReference type="ARBA" id="ARBA00022679"/>
    </source>
</evidence>
<dbReference type="KEGG" id="slb:AWJ20_49"/>
<feature type="region of interest" description="Disordered" evidence="5">
    <location>
        <begin position="249"/>
        <end position="311"/>
    </location>
</feature>
<feature type="binding site" evidence="4">
    <location>
        <position position="102"/>
    </location>
    <ligand>
        <name>Zn(2+)</name>
        <dbReference type="ChEBI" id="CHEBI:29105"/>
    </ligand>
</feature>
<dbReference type="OrthoDB" id="2919105at2759"/>
<dbReference type="SUPFAM" id="SSF52467">
    <property type="entry name" value="DHS-like NAD/FAD-binding domain"/>
    <property type="match status" value="1"/>
</dbReference>
<protein>
    <submittedName>
        <fullName evidence="7">Hst3p</fullName>
    </submittedName>
</protein>
<gene>
    <name evidence="7" type="primary">HST3</name>
    <name evidence="7" type="ORF">AWJ20_49</name>
</gene>
<keyword evidence="3" id="KW-0520">NAD</keyword>
<dbReference type="PANTHER" id="PTHR11085:SF8">
    <property type="entry name" value="NAD-DEPENDENT HISTONE DEACETYLASE HST3"/>
    <property type="match status" value="1"/>
</dbReference>
<dbReference type="Pfam" id="PF02146">
    <property type="entry name" value="SIR2"/>
    <property type="match status" value="1"/>
</dbReference>
<feature type="active site" description="Proton acceptor" evidence="4">
    <location>
        <position position="69"/>
    </location>
</feature>
<dbReference type="Gene3D" id="3.40.50.1220">
    <property type="entry name" value="TPP-binding domain"/>
    <property type="match status" value="1"/>
</dbReference>
<dbReference type="EMBL" id="CP014501">
    <property type="protein sequence ID" value="ANB11825.1"/>
    <property type="molecule type" value="Genomic_DNA"/>
</dbReference>
<keyword evidence="4" id="KW-0862">Zinc</keyword>
<dbReference type="PANTHER" id="PTHR11085">
    <property type="entry name" value="NAD-DEPENDENT PROTEIN DEACYLASE SIRTUIN-5, MITOCHONDRIAL-RELATED"/>
    <property type="match status" value="1"/>
</dbReference>
<feature type="domain" description="Deacetylase sirtuin-type" evidence="6">
    <location>
        <begin position="1"/>
        <end position="237"/>
    </location>
</feature>
<feature type="binding site" evidence="4">
    <location>
        <position position="80"/>
    </location>
    <ligand>
        <name>Zn(2+)</name>
        <dbReference type="ChEBI" id="CHEBI:29105"/>
    </ligand>
</feature>
<evidence type="ECO:0000256" key="3">
    <source>
        <dbReference type="ARBA" id="ARBA00023027"/>
    </source>
</evidence>
<keyword evidence="4" id="KW-0479">Metal-binding</keyword>
<dbReference type="GO" id="GO:0005634">
    <property type="term" value="C:nucleus"/>
    <property type="evidence" value="ECO:0007669"/>
    <property type="project" value="TreeGrafter"/>
</dbReference>
<dbReference type="GO" id="GO:0046872">
    <property type="term" value="F:metal ion binding"/>
    <property type="evidence" value="ECO:0007669"/>
    <property type="project" value="UniProtKB-KW"/>
</dbReference>
<reference evidence="7 8" key="1">
    <citation type="submission" date="2016-02" db="EMBL/GenBank/DDBJ databases">
        <title>Complete genome sequence and transcriptome regulation of the pentose utilising yeast Sugiyamaella lignohabitans.</title>
        <authorList>
            <person name="Bellasio M."/>
            <person name="Peymann A."/>
            <person name="Valli M."/>
            <person name="Sipitzky M."/>
            <person name="Graf A."/>
            <person name="Sauer M."/>
            <person name="Marx H."/>
            <person name="Mattanovich D."/>
        </authorList>
    </citation>
    <scope>NUCLEOTIDE SEQUENCE [LARGE SCALE GENOMIC DNA]</scope>
    <source>
        <strain evidence="7 8">CBS 10342</strain>
    </source>
</reference>
<dbReference type="InterPro" id="IPR026590">
    <property type="entry name" value="Ssirtuin_cat_dom"/>
</dbReference>
<dbReference type="InterPro" id="IPR050134">
    <property type="entry name" value="NAD-dep_sirtuin_deacylases"/>
</dbReference>
<accession>A0A167CKU0</accession>
<feature type="compositionally biased region" description="Polar residues" evidence="5">
    <location>
        <begin position="326"/>
        <end position="339"/>
    </location>
</feature>
<evidence type="ECO:0000256" key="5">
    <source>
        <dbReference type="SAM" id="MobiDB-lite"/>
    </source>
</evidence>
<keyword evidence="2" id="KW-0808">Transferase</keyword>
<feature type="compositionally biased region" description="Low complexity" evidence="5">
    <location>
        <begin position="285"/>
        <end position="298"/>
    </location>
</feature>
<dbReference type="InterPro" id="IPR003000">
    <property type="entry name" value="Sirtuin"/>
</dbReference>
<feature type="region of interest" description="Disordered" evidence="5">
    <location>
        <begin position="326"/>
        <end position="345"/>
    </location>
</feature>
<dbReference type="PROSITE" id="PS50305">
    <property type="entry name" value="SIRTUIN"/>
    <property type="match status" value="1"/>
</dbReference>
<dbReference type="GO" id="GO:0070403">
    <property type="term" value="F:NAD+ binding"/>
    <property type="evidence" value="ECO:0007669"/>
    <property type="project" value="InterPro"/>
</dbReference>
<sequence length="345" mass="38243">MASLRRRILAARSTPTHWFIRHLKERGKLLRCYTQNIDGLEEQEGLLIGGLGYGLETIPIQAAEVVQLHGDINSLKCMSCSTKYSWTPDTEEQLNRGEAPICPNCNQIQEERTSAGKRFTGVGCLRPNIVLYGEEHADGYSIGDCTVKDIKSKPDFLIISGTSLKVVGIRKLVRCMAKAVKEKGGLVILVNMTELGQSMWNDLIDYYIEGQSDAWVADLKIQVPDFFQTQTKITGMSVKKGVPGMVGKLPSFNMPSPPSTPKKVKRPADSSWTSMTPSKHTRMASSSPSKPRTPSTPRVLRTPRTKRIQQGNLSFEVMLQPENRTPLATLSVNRQTARSPTRAGK</sequence>
<dbReference type="Proteomes" id="UP000189580">
    <property type="component" value="Chromosome a"/>
</dbReference>
<dbReference type="AlphaFoldDB" id="A0A167CKU0"/>
<dbReference type="RefSeq" id="XP_018734302.1">
    <property type="nucleotide sequence ID" value="XM_018882002.1"/>
</dbReference>
<evidence type="ECO:0000256" key="4">
    <source>
        <dbReference type="PROSITE-ProRule" id="PRU00236"/>
    </source>
</evidence>
<name>A0A167CKU0_9ASCO</name>
<comment type="similarity">
    <text evidence="1">Belongs to the sirtuin family. Class I subfamily.</text>
</comment>
<dbReference type="InterPro" id="IPR029035">
    <property type="entry name" value="DHS-like_NAD/FAD-binding_dom"/>
</dbReference>
<evidence type="ECO:0000313" key="7">
    <source>
        <dbReference type="EMBL" id="ANB11825.1"/>
    </source>
</evidence>
<evidence type="ECO:0000313" key="8">
    <source>
        <dbReference type="Proteomes" id="UP000189580"/>
    </source>
</evidence>
<dbReference type="GO" id="GO:0017136">
    <property type="term" value="F:histone deacetylase activity, NAD-dependent"/>
    <property type="evidence" value="ECO:0007669"/>
    <property type="project" value="TreeGrafter"/>
</dbReference>